<dbReference type="GO" id="GO:0005634">
    <property type="term" value="C:nucleus"/>
    <property type="evidence" value="ECO:0007669"/>
    <property type="project" value="UniProtKB-SubCell"/>
</dbReference>
<dbReference type="GO" id="GO:0005737">
    <property type="term" value="C:cytoplasm"/>
    <property type="evidence" value="ECO:0007669"/>
    <property type="project" value="UniProtKB-SubCell"/>
</dbReference>
<dbReference type="Proteomes" id="UP001209570">
    <property type="component" value="Unassembled WGS sequence"/>
</dbReference>
<dbReference type="InterPro" id="IPR029058">
    <property type="entry name" value="AB_hydrolase_fold"/>
</dbReference>
<dbReference type="Gene3D" id="3.40.50.1820">
    <property type="entry name" value="alpha/beta hydrolase"/>
    <property type="match status" value="1"/>
</dbReference>
<dbReference type="InterPro" id="IPR003140">
    <property type="entry name" value="PLipase/COase/thioEstase"/>
</dbReference>
<keyword evidence="6" id="KW-0963">Cytoplasm</keyword>
<feature type="transmembrane region" description="Helical" evidence="14">
    <location>
        <begin position="232"/>
        <end position="253"/>
    </location>
</feature>
<evidence type="ECO:0000256" key="12">
    <source>
        <dbReference type="ARBA" id="ARBA00031195"/>
    </source>
</evidence>
<dbReference type="EMBL" id="JAKCXM010000184">
    <property type="protein sequence ID" value="KAJ0399392.1"/>
    <property type="molecule type" value="Genomic_DNA"/>
</dbReference>
<keyword evidence="5" id="KW-0719">Serine esterase</keyword>
<dbReference type="EC" id="3.1.2.22" evidence="4"/>
<feature type="transmembrane region" description="Helical" evidence="14">
    <location>
        <begin position="86"/>
        <end position="117"/>
    </location>
</feature>
<evidence type="ECO:0000256" key="13">
    <source>
        <dbReference type="ARBA" id="ARBA00047337"/>
    </source>
</evidence>
<evidence type="ECO:0000256" key="3">
    <source>
        <dbReference type="ARBA" id="ARBA00006499"/>
    </source>
</evidence>
<evidence type="ECO:0000259" key="15">
    <source>
        <dbReference type="Pfam" id="PF02230"/>
    </source>
</evidence>
<comment type="similarity">
    <text evidence="3">Belongs to the AB hydrolase superfamily. AB hydrolase 2 family.</text>
</comment>
<evidence type="ECO:0000256" key="7">
    <source>
        <dbReference type="ARBA" id="ARBA00022801"/>
    </source>
</evidence>
<dbReference type="AlphaFoldDB" id="A0AAD5LI88"/>
<evidence type="ECO:0000256" key="1">
    <source>
        <dbReference type="ARBA" id="ARBA00004123"/>
    </source>
</evidence>
<comment type="catalytic activity">
    <reaction evidence="13">
        <text>S-hexadecanoyl-L-cysteinyl-[protein] + H2O = L-cysteinyl-[protein] + hexadecanoate + H(+)</text>
        <dbReference type="Rhea" id="RHEA:19233"/>
        <dbReference type="Rhea" id="RHEA-COMP:10131"/>
        <dbReference type="Rhea" id="RHEA-COMP:11032"/>
        <dbReference type="ChEBI" id="CHEBI:7896"/>
        <dbReference type="ChEBI" id="CHEBI:15377"/>
        <dbReference type="ChEBI" id="CHEBI:15378"/>
        <dbReference type="ChEBI" id="CHEBI:29950"/>
        <dbReference type="ChEBI" id="CHEBI:74151"/>
        <dbReference type="EC" id="3.1.2.22"/>
    </reaction>
</comment>
<evidence type="ECO:0000256" key="8">
    <source>
        <dbReference type="ARBA" id="ARBA00022832"/>
    </source>
</evidence>
<proteinExistence type="inferred from homology"/>
<evidence type="ECO:0000256" key="4">
    <source>
        <dbReference type="ARBA" id="ARBA00012423"/>
    </source>
</evidence>
<evidence type="ECO:0000256" key="14">
    <source>
        <dbReference type="SAM" id="Phobius"/>
    </source>
</evidence>
<sequence length="733" mass="80396">MPTIRVGPLSYGVPPVPLSPPQQPLQMLISRRESWLSIGCKAARVLGATLLNAAASAAFAWLSAACFSQGNVASGRPVREQSYETYLVGTLLWVHLFFCASVWVAQALPLVGLRLLAAPETPMTLGRCLWLLLRRSLLWFLVSGGVAAAIAVGCSRLAPRWRRYKLELYASAPWNYSYLTVVNAVARRVFRRESVEGASLPGKAQPRAHAQAEPLDQAPAQPRVTPARRHSWLLVSLVLTVAYIHMISFLPALQRQSHIAWLVLGSLALKIATQELARLYILRADVQSPRAMAALVCVPTVLIDTQVRIALLRQLKAAATVSGVASMALGELASRVFKAVVTAVQLHRGARSRSLDAAAFATWKRQVLFHHMTELSAEMHAEYIAIGCSYAVLVCFQHHPFYRLWSDAGDAASASFLSASQRVVTLQVLAQLVVDYLSCLLEVRNGMSFAFLARERRYLLVLFPSAAERSLGVKMLAIISRAATRRPVPSRLAAFSSASKRRAMSSKTSFDREGTIEITPEKPTATVVFVHGLGDTAHGWADAMQMLSKDLPHVKFVLPTAKSQPVTLNMGMRMPSWYDIKSLSKSDDDDADGIEASRDRLLGFIEKEVAAGIPHSRIVLGGFSQGGAMSLFTGFQMKVALAGVLCLSGYIPKMKAFAVTPETKQVPLLMCHGEIDPVVQFQWGKLSKEKIAASGVQQVEFRTYPDMEHSACMEELDDIKRWLTRVLPKDVCA</sequence>
<dbReference type="PANTHER" id="PTHR10655:SF17">
    <property type="entry name" value="LYSOPHOSPHOLIPASE-LIKE PROTEIN 1"/>
    <property type="match status" value="1"/>
</dbReference>
<organism evidence="16 17">
    <name type="scientific">Pythium insidiosum</name>
    <name type="common">Pythiosis disease agent</name>
    <dbReference type="NCBI Taxonomy" id="114742"/>
    <lineage>
        <taxon>Eukaryota</taxon>
        <taxon>Sar</taxon>
        <taxon>Stramenopiles</taxon>
        <taxon>Oomycota</taxon>
        <taxon>Peronosporomycetes</taxon>
        <taxon>Pythiales</taxon>
        <taxon>Pythiaceae</taxon>
        <taxon>Pythium</taxon>
    </lineage>
</organism>
<dbReference type="PANTHER" id="PTHR10655">
    <property type="entry name" value="LYSOPHOSPHOLIPASE-RELATED"/>
    <property type="match status" value="1"/>
</dbReference>
<gene>
    <name evidence="16" type="ORF">P43SY_008150</name>
</gene>
<evidence type="ECO:0000256" key="2">
    <source>
        <dbReference type="ARBA" id="ARBA00004496"/>
    </source>
</evidence>
<feature type="domain" description="Phospholipase/carboxylesterase/thioesterase" evidence="15">
    <location>
        <begin position="517"/>
        <end position="724"/>
    </location>
</feature>
<reference evidence="16" key="1">
    <citation type="submission" date="2021-12" db="EMBL/GenBank/DDBJ databases">
        <title>Prjna785345.</title>
        <authorList>
            <person name="Rujirawat T."/>
            <person name="Krajaejun T."/>
        </authorList>
    </citation>
    <scope>NUCLEOTIDE SEQUENCE</scope>
    <source>
        <strain evidence="16">Pi057C3</strain>
    </source>
</reference>
<comment type="subcellular location">
    <subcellularLocation>
        <location evidence="2">Cytoplasm</location>
    </subcellularLocation>
    <subcellularLocation>
        <location evidence="1">Nucleus</location>
    </subcellularLocation>
</comment>
<keyword evidence="9" id="KW-0443">Lipid metabolism</keyword>
<dbReference type="SUPFAM" id="SSF53474">
    <property type="entry name" value="alpha/beta-Hydrolases"/>
    <property type="match status" value="1"/>
</dbReference>
<feature type="transmembrane region" description="Helical" evidence="14">
    <location>
        <begin position="137"/>
        <end position="158"/>
    </location>
</feature>
<dbReference type="FunFam" id="3.40.50.1820:FF:000276">
    <property type="entry name" value="Acyl-protein thioesterase 1"/>
    <property type="match status" value="1"/>
</dbReference>
<dbReference type="Pfam" id="PF02230">
    <property type="entry name" value="Abhydrolase_2"/>
    <property type="match status" value="1"/>
</dbReference>
<dbReference type="GO" id="GO:0052689">
    <property type="term" value="F:carboxylic ester hydrolase activity"/>
    <property type="evidence" value="ECO:0007669"/>
    <property type="project" value="UniProtKB-KW"/>
</dbReference>
<evidence type="ECO:0000256" key="9">
    <source>
        <dbReference type="ARBA" id="ARBA00023098"/>
    </source>
</evidence>
<keyword evidence="14" id="KW-0472">Membrane</keyword>
<evidence type="ECO:0000313" key="16">
    <source>
        <dbReference type="EMBL" id="KAJ0399392.1"/>
    </source>
</evidence>
<keyword evidence="7" id="KW-0378">Hydrolase</keyword>
<evidence type="ECO:0000256" key="5">
    <source>
        <dbReference type="ARBA" id="ARBA00022487"/>
    </source>
</evidence>
<dbReference type="GO" id="GO:0008474">
    <property type="term" value="F:palmitoyl-(protein) hydrolase activity"/>
    <property type="evidence" value="ECO:0007669"/>
    <property type="project" value="UniProtKB-EC"/>
</dbReference>
<protein>
    <recommendedName>
        <fullName evidence="4">palmitoyl-protein hydrolase</fullName>
        <ecNumber evidence="4">3.1.2.22</ecNumber>
    </recommendedName>
    <alternativeName>
        <fullName evidence="12">Palmitoyl-protein hydrolase</fullName>
    </alternativeName>
</protein>
<evidence type="ECO:0000313" key="17">
    <source>
        <dbReference type="Proteomes" id="UP001209570"/>
    </source>
</evidence>
<evidence type="ECO:0000256" key="10">
    <source>
        <dbReference type="ARBA" id="ARBA00023242"/>
    </source>
</evidence>
<keyword evidence="10" id="KW-0539">Nucleus</keyword>
<keyword evidence="14" id="KW-0812">Transmembrane</keyword>
<keyword evidence="17" id="KW-1185">Reference proteome</keyword>
<comment type="function">
    <text evidence="11">Hydrolyzes fatty acids from S-acylated cysteine residues in proteins with a strong preference for palmitoylated G-alpha proteins over other acyl substrates. Mediates the deacylation of G-alpha proteins such as GPA1 in vivo, but has weak or no activity toward palmitoylated Ras proteins. Has weak lysophospholipase activity in vitro; however such activity may not exist in vivo.</text>
</comment>
<evidence type="ECO:0000256" key="6">
    <source>
        <dbReference type="ARBA" id="ARBA00022490"/>
    </source>
</evidence>
<name>A0AAD5LI88_PYTIN</name>
<dbReference type="GO" id="GO:0006631">
    <property type="term" value="P:fatty acid metabolic process"/>
    <property type="evidence" value="ECO:0007669"/>
    <property type="project" value="UniProtKB-KW"/>
</dbReference>
<dbReference type="InterPro" id="IPR050565">
    <property type="entry name" value="LYPA1-2/EST-like"/>
</dbReference>
<accession>A0AAD5LI88</accession>
<comment type="caution">
    <text evidence="16">The sequence shown here is derived from an EMBL/GenBank/DDBJ whole genome shotgun (WGS) entry which is preliminary data.</text>
</comment>
<keyword evidence="8" id="KW-0276">Fatty acid metabolism</keyword>
<evidence type="ECO:0000256" key="11">
    <source>
        <dbReference type="ARBA" id="ARBA00029392"/>
    </source>
</evidence>
<keyword evidence="14" id="KW-1133">Transmembrane helix</keyword>